<reference evidence="2 3" key="1">
    <citation type="journal article" date="2018" name="New Phytol.">
        <title>Comparative genomics and transcriptomics depict ericoid mycorrhizal fungi as versatile saprotrophs and plant mutualists.</title>
        <authorList>
            <person name="Martino E."/>
            <person name="Morin E."/>
            <person name="Grelet G.A."/>
            <person name="Kuo A."/>
            <person name="Kohler A."/>
            <person name="Daghino S."/>
            <person name="Barry K.W."/>
            <person name="Cichocki N."/>
            <person name="Clum A."/>
            <person name="Dockter R.B."/>
            <person name="Hainaut M."/>
            <person name="Kuo R.C."/>
            <person name="LaButti K."/>
            <person name="Lindahl B.D."/>
            <person name="Lindquist E.A."/>
            <person name="Lipzen A."/>
            <person name="Khouja H.R."/>
            <person name="Magnuson J."/>
            <person name="Murat C."/>
            <person name="Ohm R.A."/>
            <person name="Singer S.W."/>
            <person name="Spatafora J.W."/>
            <person name="Wang M."/>
            <person name="Veneault-Fourrey C."/>
            <person name="Henrissat B."/>
            <person name="Grigoriev I.V."/>
            <person name="Martin F.M."/>
            <person name="Perotto S."/>
        </authorList>
    </citation>
    <scope>NUCLEOTIDE SEQUENCE [LARGE SCALE GENOMIC DNA]</scope>
    <source>
        <strain evidence="2 3">ATCC 22711</strain>
    </source>
</reference>
<gene>
    <name evidence="2" type="ORF">M430DRAFT_29330</name>
</gene>
<organism evidence="2 3">
    <name type="scientific">Amorphotheca resinae ATCC 22711</name>
    <dbReference type="NCBI Taxonomy" id="857342"/>
    <lineage>
        <taxon>Eukaryota</taxon>
        <taxon>Fungi</taxon>
        <taxon>Dikarya</taxon>
        <taxon>Ascomycota</taxon>
        <taxon>Pezizomycotina</taxon>
        <taxon>Leotiomycetes</taxon>
        <taxon>Helotiales</taxon>
        <taxon>Amorphothecaceae</taxon>
        <taxon>Amorphotheca</taxon>
    </lineage>
</organism>
<evidence type="ECO:0000313" key="3">
    <source>
        <dbReference type="Proteomes" id="UP000241818"/>
    </source>
</evidence>
<proteinExistence type="predicted"/>
<name>A0A2T3AZ68_AMORE</name>
<dbReference type="AlphaFoldDB" id="A0A2T3AZ68"/>
<feature type="compositionally biased region" description="Polar residues" evidence="1">
    <location>
        <begin position="146"/>
        <end position="160"/>
    </location>
</feature>
<evidence type="ECO:0000256" key="1">
    <source>
        <dbReference type="SAM" id="MobiDB-lite"/>
    </source>
</evidence>
<dbReference type="GeneID" id="36573949"/>
<dbReference type="RefSeq" id="XP_024719957.1">
    <property type="nucleotide sequence ID" value="XM_024865868.1"/>
</dbReference>
<dbReference type="InParanoid" id="A0A2T3AZ68"/>
<feature type="region of interest" description="Disordered" evidence="1">
    <location>
        <begin position="42"/>
        <end position="122"/>
    </location>
</feature>
<evidence type="ECO:0000313" key="2">
    <source>
        <dbReference type="EMBL" id="PSS15358.1"/>
    </source>
</evidence>
<feature type="compositionally biased region" description="Basic and acidic residues" evidence="1">
    <location>
        <begin position="70"/>
        <end position="87"/>
    </location>
</feature>
<keyword evidence="3" id="KW-1185">Reference proteome</keyword>
<feature type="region of interest" description="Disordered" evidence="1">
    <location>
        <begin position="137"/>
        <end position="162"/>
    </location>
</feature>
<sequence>MSGTNRNHRNWRRNAVVCLSRPLEVIIEKDEDLEILVSTPPTIIITPPTPEVGSGTEWPGPKSDSETEDEKGRTDRDAVGEKDDVRIRGGGGRQRRSFTLSASDAEEERSRSPKQARTSSDRVFRISLKSKLAKATGIKANEDVQRTTSSPSHGPASSTEAGDIIEQVVSEGNVPWKFKWKPRWVPDTAAQHEAMVVNLQSCHHFIDNVRIDTLAAYEAAKMRTRVKTELERWKTPGKIYPGGCGCQNRSINIQKCNSKVCKSESESCSKFYGTGDSISGNMNESWGPCGSDLDEDKAEDAMMFF</sequence>
<dbReference type="Proteomes" id="UP000241818">
    <property type="component" value="Unassembled WGS sequence"/>
</dbReference>
<accession>A0A2T3AZ68</accession>
<protein>
    <submittedName>
        <fullName evidence="2">Uncharacterized protein</fullName>
    </submittedName>
</protein>
<dbReference type="EMBL" id="KZ679013">
    <property type="protein sequence ID" value="PSS15358.1"/>
    <property type="molecule type" value="Genomic_DNA"/>
</dbReference>